<keyword evidence="1" id="KW-0378">Hydrolase</keyword>
<protein>
    <recommendedName>
        <fullName evidence="3">RecG wedge domain-containing protein</fullName>
    </recommendedName>
</protein>
<reference evidence="4" key="1">
    <citation type="journal article" date="2014" name="Front. Microbiol.">
        <title>High frequency of phylogenetically diverse reductive dehalogenase-homologous genes in deep subseafloor sedimentary metagenomes.</title>
        <authorList>
            <person name="Kawai M."/>
            <person name="Futagami T."/>
            <person name="Toyoda A."/>
            <person name="Takaki Y."/>
            <person name="Nishi S."/>
            <person name="Hori S."/>
            <person name="Arai W."/>
            <person name="Tsubouchi T."/>
            <person name="Morono Y."/>
            <person name="Uchiyama I."/>
            <person name="Ito T."/>
            <person name="Fujiyama A."/>
            <person name="Inagaki F."/>
            <person name="Takami H."/>
        </authorList>
    </citation>
    <scope>NUCLEOTIDE SEQUENCE</scope>
    <source>
        <strain evidence="4">Expedition CK06-06</strain>
    </source>
</reference>
<comment type="caution">
    <text evidence="4">The sequence shown here is derived from an EMBL/GenBank/DDBJ whole genome shotgun (WGS) entry which is preliminary data.</text>
</comment>
<dbReference type="CDD" id="cd04488">
    <property type="entry name" value="RecG_wedge_OBF"/>
    <property type="match status" value="1"/>
</dbReference>
<dbReference type="Pfam" id="PF17191">
    <property type="entry name" value="RecG_wedge"/>
    <property type="match status" value="1"/>
</dbReference>
<dbReference type="InterPro" id="IPR047112">
    <property type="entry name" value="RecG/Mfd"/>
</dbReference>
<dbReference type="AlphaFoldDB" id="X1LXT9"/>
<evidence type="ECO:0000313" key="4">
    <source>
        <dbReference type="EMBL" id="GAI07250.1"/>
    </source>
</evidence>
<dbReference type="InterPro" id="IPR012340">
    <property type="entry name" value="NA-bd_OB-fold"/>
</dbReference>
<evidence type="ECO:0000256" key="2">
    <source>
        <dbReference type="ARBA" id="ARBA00022806"/>
    </source>
</evidence>
<dbReference type="PANTHER" id="PTHR47964:SF1">
    <property type="entry name" value="ATP-DEPENDENT DNA HELICASE HOMOLOG RECG, CHLOROPLASTIC"/>
    <property type="match status" value="1"/>
</dbReference>
<dbReference type="SUPFAM" id="SSF50249">
    <property type="entry name" value="Nucleic acid-binding proteins"/>
    <property type="match status" value="1"/>
</dbReference>
<evidence type="ECO:0000259" key="3">
    <source>
        <dbReference type="Pfam" id="PF17191"/>
    </source>
</evidence>
<keyword evidence="2" id="KW-0347">Helicase</keyword>
<dbReference type="PANTHER" id="PTHR47964">
    <property type="entry name" value="ATP-DEPENDENT DNA HELICASE HOMOLOG RECG, CHLOROPLASTIC"/>
    <property type="match status" value="1"/>
</dbReference>
<keyword evidence="2" id="KW-0547">Nucleotide-binding</keyword>
<sequence>MITTDSLRKILELEGQKGYTDKAVIGGLDKYLHKQAGQIRQGVNNRQLLAEFDELNLANSNYGSCDVDERKKWVIRLFDWLSKLEEVKQGTLTSPLSSRERNKVRVTVTSRPGKRSEGLNSPITIIKGITPRVATKFAKLDVRTMHDLLYFSPRRYVDYSQRKPISELKEGEEQTIVATIWQARIATFGNRQGTEAIVGDETGNIRVVWFNQPYLAKKFPTNVKVVISGTVSLFKGQKVFASPEWELLENKELIHTGRLVPLYPLTQGLYPRQVRKWTKEAIDGWAWRVSDFLPSEIKNRCQLLDLPEALAQIHYPDGHLIAGRAKERVAFDELFLLQLGV</sequence>
<organism evidence="4">
    <name type="scientific">marine sediment metagenome</name>
    <dbReference type="NCBI Taxonomy" id="412755"/>
    <lineage>
        <taxon>unclassified sequences</taxon>
        <taxon>metagenomes</taxon>
        <taxon>ecological metagenomes</taxon>
    </lineage>
</organism>
<name>X1LXT9_9ZZZZ</name>
<dbReference type="GO" id="GO:0016787">
    <property type="term" value="F:hydrolase activity"/>
    <property type="evidence" value="ECO:0007669"/>
    <property type="project" value="UniProtKB-KW"/>
</dbReference>
<keyword evidence="2" id="KW-0067">ATP-binding</keyword>
<gene>
    <name evidence="4" type="ORF">S06H3_15046</name>
</gene>
<proteinExistence type="predicted"/>
<dbReference type="GO" id="GO:0006281">
    <property type="term" value="P:DNA repair"/>
    <property type="evidence" value="ECO:0007669"/>
    <property type="project" value="InterPro"/>
</dbReference>
<dbReference type="GO" id="GO:0003678">
    <property type="term" value="F:DNA helicase activity"/>
    <property type="evidence" value="ECO:0007669"/>
    <property type="project" value="TreeGrafter"/>
</dbReference>
<feature type="domain" description="RecG wedge" evidence="3">
    <location>
        <begin position="122"/>
        <end position="282"/>
    </location>
</feature>
<feature type="non-terminal residue" evidence="4">
    <location>
        <position position="341"/>
    </location>
</feature>
<evidence type="ECO:0000256" key="1">
    <source>
        <dbReference type="ARBA" id="ARBA00022801"/>
    </source>
</evidence>
<accession>X1LXT9</accession>
<dbReference type="InterPro" id="IPR033454">
    <property type="entry name" value="RecG_wedge"/>
</dbReference>
<dbReference type="Gene3D" id="2.40.50.140">
    <property type="entry name" value="Nucleic acid-binding proteins"/>
    <property type="match status" value="1"/>
</dbReference>
<dbReference type="EMBL" id="BARV01007385">
    <property type="protein sequence ID" value="GAI07250.1"/>
    <property type="molecule type" value="Genomic_DNA"/>
</dbReference>